<dbReference type="InterPro" id="IPR036388">
    <property type="entry name" value="WH-like_DNA-bd_sf"/>
</dbReference>
<organism evidence="5 6">
    <name type="scientific">Alysiella crassa</name>
    <dbReference type="NCBI Taxonomy" id="153491"/>
    <lineage>
        <taxon>Bacteria</taxon>
        <taxon>Pseudomonadati</taxon>
        <taxon>Pseudomonadota</taxon>
        <taxon>Betaproteobacteria</taxon>
        <taxon>Neisseriales</taxon>
        <taxon>Neisseriaceae</taxon>
        <taxon>Alysiella</taxon>
    </lineage>
</organism>
<dbReference type="Pfam" id="PF13404">
    <property type="entry name" value="HTH_AsnC-type"/>
    <property type="match status" value="1"/>
</dbReference>
<name>A0A376BT99_9NEIS</name>
<dbReference type="STRING" id="1120980.GCA_000745955_02465"/>
<reference evidence="5 6" key="1">
    <citation type="submission" date="2018-06" db="EMBL/GenBank/DDBJ databases">
        <authorList>
            <consortium name="Pathogen Informatics"/>
            <person name="Doyle S."/>
        </authorList>
    </citation>
    <scope>NUCLEOTIDE SEQUENCE [LARGE SCALE GENOMIC DNA]</scope>
    <source>
        <strain evidence="5 6">NCTC10283</strain>
    </source>
</reference>
<evidence type="ECO:0000259" key="4">
    <source>
        <dbReference type="PROSITE" id="PS50956"/>
    </source>
</evidence>
<dbReference type="InterPro" id="IPR019888">
    <property type="entry name" value="Tscrpt_reg_AsnC-like"/>
</dbReference>
<dbReference type="EMBL" id="UFSO01000003">
    <property type="protein sequence ID" value="SSY80058.1"/>
    <property type="molecule type" value="Genomic_DNA"/>
</dbReference>
<dbReference type="GO" id="GO:0043200">
    <property type="term" value="P:response to amino acid"/>
    <property type="evidence" value="ECO:0007669"/>
    <property type="project" value="TreeGrafter"/>
</dbReference>
<dbReference type="InterPro" id="IPR000485">
    <property type="entry name" value="AsnC-type_HTH_dom"/>
</dbReference>
<dbReference type="GO" id="GO:0006355">
    <property type="term" value="P:regulation of DNA-templated transcription"/>
    <property type="evidence" value="ECO:0007669"/>
    <property type="project" value="UniProtKB-ARBA"/>
</dbReference>
<dbReference type="InterPro" id="IPR019887">
    <property type="entry name" value="Tscrpt_reg_AsnC/Lrp_C"/>
</dbReference>
<dbReference type="GO" id="GO:0043565">
    <property type="term" value="F:sequence-specific DNA binding"/>
    <property type="evidence" value="ECO:0007669"/>
    <property type="project" value="InterPro"/>
</dbReference>
<dbReference type="Gene3D" id="3.30.70.920">
    <property type="match status" value="1"/>
</dbReference>
<evidence type="ECO:0000256" key="3">
    <source>
        <dbReference type="ARBA" id="ARBA00023163"/>
    </source>
</evidence>
<evidence type="ECO:0000313" key="6">
    <source>
        <dbReference type="Proteomes" id="UP000254209"/>
    </source>
</evidence>
<protein>
    <submittedName>
        <fullName evidence="5">Leucine-responsive regulatory protein</fullName>
    </submittedName>
</protein>
<gene>
    <name evidence="5" type="primary">lrp_3</name>
    <name evidence="5" type="ORF">NCTC10283_01612</name>
</gene>
<dbReference type="PANTHER" id="PTHR30154:SF34">
    <property type="entry name" value="TRANSCRIPTIONAL REGULATOR AZLB"/>
    <property type="match status" value="1"/>
</dbReference>
<dbReference type="OrthoDB" id="8526125at2"/>
<sequence length="156" mass="17875">MTEQHQLDKLDRQILNILQDDATTPLAEIAERVHSSPATCQRRIRQMQNDGVILKQVALVNPTAVGRSLSVFVAVEVESQNPMLLDKFVRSLDKENDVVSCYEISGEHDYLLLVHAENMTSYHQLTRRIFTSDNNVRAFKSQFIMDFNKVETKITL</sequence>
<dbReference type="SMART" id="SM00344">
    <property type="entry name" value="HTH_ASNC"/>
    <property type="match status" value="1"/>
</dbReference>
<proteinExistence type="predicted"/>
<dbReference type="InterPro" id="IPR011991">
    <property type="entry name" value="ArsR-like_HTH"/>
</dbReference>
<dbReference type="SUPFAM" id="SSF46785">
    <property type="entry name" value="Winged helix' DNA-binding domain"/>
    <property type="match status" value="1"/>
</dbReference>
<dbReference type="Proteomes" id="UP000254209">
    <property type="component" value="Unassembled WGS sequence"/>
</dbReference>
<dbReference type="SUPFAM" id="SSF54909">
    <property type="entry name" value="Dimeric alpha+beta barrel"/>
    <property type="match status" value="1"/>
</dbReference>
<dbReference type="AlphaFoldDB" id="A0A376BT99"/>
<dbReference type="GO" id="GO:0005829">
    <property type="term" value="C:cytosol"/>
    <property type="evidence" value="ECO:0007669"/>
    <property type="project" value="TreeGrafter"/>
</dbReference>
<keyword evidence="1" id="KW-0805">Transcription regulation</keyword>
<dbReference type="PANTHER" id="PTHR30154">
    <property type="entry name" value="LEUCINE-RESPONSIVE REGULATORY PROTEIN"/>
    <property type="match status" value="1"/>
</dbReference>
<feature type="domain" description="HTH asnC-type" evidence="4">
    <location>
        <begin position="7"/>
        <end position="68"/>
    </location>
</feature>
<keyword evidence="2" id="KW-0238">DNA-binding</keyword>
<evidence type="ECO:0000313" key="5">
    <source>
        <dbReference type="EMBL" id="SSY80058.1"/>
    </source>
</evidence>
<dbReference type="InterPro" id="IPR036390">
    <property type="entry name" value="WH_DNA-bd_sf"/>
</dbReference>
<evidence type="ECO:0000256" key="1">
    <source>
        <dbReference type="ARBA" id="ARBA00023015"/>
    </source>
</evidence>
<accession>A0A376BT99</accession>
<evidence type="ECO:0000256" key="2">
    <source>
        <dbReference type="ARBA" id="ARBA00023125"/>
    </source>
</evidence>
<dbReference type="InterPro" id="IPR011008">
    <property type="entry name" value="Dimeric_a/b-barrel"/>
</dbReference>
<dbReference type="PRINTS" id="PR00033">
    <property type="entry name" value="HTHASNC"/>
</dbReference>
<keyword evidence="3" id="KW-0804">Transcription</keyword>
<dbReference type="CDD" id="cd00090">
    <property type="entry name" value="HTH_ARSR"/>
    <property type="match status" value="1"/>
</dbReference>
<dbReference type="RefSeq" id="WP_034295491.1">
    <property type="nucleotide sequence ID" value="NZ_CP091519.2"/>
</dbReference>
<dbReference type="PROSITE" id="PS50956">
    <property type="entry name" value="HTH_ASNC_2"/>
    <property type="match status" value="1"/>
</dbReference>
<dbReference type="Gene3D" id="1.10.10.10">
    <property type="entry name" value="Winged helix-like DNA-binding domain superfamily/Winged helix DNA-binding domain"/>
    <property type="match status" value="1"/>
</dbReference>
<dbReference type="Pfam" id="PF01037">
    <property type="entry name" value="AsnC_trans_reg"/>
    <property type="match status" value="1"/>
</dbReference>
<keyword evidence="6" id="KW-1185">Reference proteome</keyword>